<dbReference type="EMBL" id="CP114014">
    <property type="protein sequence ID" value="XAY07418.1"/>
    <property type="molecule type" value="Genomic_DNA"/>
</dbReference>
<evidence type="ECO:0000256" key="1">
    <source>
        <dbReference type="ARBA" id="ARBA00005854"/>
    </source>
</evidence>
<accession>A0AAU7B0E3</accession>
<evidence type="ECO:0000313" key="7">
    <source>
        <dbReference type="EMBL" id="XAY07418.1"/>
    </source>
</evidence>
<evidence type="ECO:0000259" key="6">
    <source>
        <dbReference type="Pfam" id="PF02826"/>
    </source>
</evidence>
<organism evidence="7">
    <name type="scientific">Paraconexibacter sp. AEG42_29</name>
    <dbReference type="NCBI Taxonomy" id="2997339"/>
    <lineage>
        <taxon>Bacteria</taxon>
        <taxon>Bacillati</taxon>
        <taxon>Actinomycetota</taxon>
        <taxon>Thermoleophilia</taxon>
        <taxon>Solirubrobacterales</taxon>
        <taxon>Paraconexibacteraceae</taxon>
        <taxon>Paraconexibacter</taxon>
    </lineage>
</organism>
<dbReference type="KEGG" id="parq:DSM112329_04300"/>
<dbReference type="PROSITE" id="PS00670">
    <property type="entry name" value="D_2_HYDROXYACID_DH_2"/>
    <property type="match status" value="1"/>
</dbReference>
<dbReference type="InterPro" id="IPR006139">
    <property type="entry name" value="D-isomer_2_OHA_DH_cat_dom"/>
</dbReference>
<feature type="domain" description="D-isomer specific 2-hydroxyacid dehydrogenase NAD-binding" evidence="6">
    <location>
        <begin position="109"/>
        <end position="274"/>
    </location>
</feature>
<dbReference type="Pfam" id="PF00389">
    <property type="entry name" value="2-Hacid_dh"/>
    <property type="match status" value="1"/>
</dbReference>
<dbReference type="InterPro" id="IPR029753">
    <property type="entry name" value="D-isomer_DH_CS"/>
</dbReference>
<dbReference type="CDD" id="cd05301">
    <property type="entry name" value="GDH"/>
    <property type="match status" value="1"/>
</dbReference>
<dbReference type="InterPro" id="IPR036291">
    <property type="entry name" value="NAD(P)-bd_dom_sf"/>
</dbReference>
<dbReference type="PANTHER" id="PTHR10996">
    <property type="entry name" value="2-HYDROXYACID DEHYDROGENASE-RELATED"/>
    <property type="match status" value="1"/>
</dbReference>
<keyword evidence="3" id="KW-0520">NAD</keyword>
<dbReference type="RefSeq" id="WP_354698614.1">
    <property type="nucleotide sequence ID" value="NZ_CP114014.1"/>
</dbReference>
<dbReference type="PROSITE" id="PS00671">
    <property type="entry name" value="D_2_HYDROXYACID_DH_3"/>
    <property type="match status" value="1"/>
</dbReference>
<dbReference type="AlphaFoldDB" id="A0AAU7B0E3"/>
<dbReference type="PANTHER" id="PTHR10996:SF257">
    <property type="entry name" value="GLYOXYLATE REDUCTASE 1"/>
    <property type="match status" value="1"/>
</dbReference>
<evidence type="ECO:0000256" key="3">
    <source>
        <dbReference type="ARBA" id="ARBA00023027"/>
    </source>
</evidence>
<gene>
    <name evidence="7" type="ORF">DSM112329_04300</name>
</gene>
<protein>
    <submittedName>
        <fullName evidence="7">Glycerate dehydrogenase</fullName>
        <ecNumber evidence="7">1.1.1.29</ecNumber>
    </submittedName>
</protein>
<reference evidence="7" key="1">
    <citation type="submission" date="2022-12" db="EMBL/GenBank/DDBJ databases">
        <title>Paraconexibacter alkalitolerans sp. nov. and Baekduia alba sp. nov., isolated from soil and emended description of the genera Paraconexibacter (Chun et al., 2020) and Baekduia (An et al., 2020).</title>
        <authorList>
            <person name="Vieira S."/>
            <person name="Huber K.J."/>
            <person name="Geppert A."/>
            <person name="Wolf J."/>
            <person name="Neumann-Schaal M."/>
            <person name="Muesken M."/>
            <person name="Overmann J."/>
        </authorList>
    </citation>
    <scope>NUCLEOTIDE SEQUENCE</scope>
    <source>
        <strain evidence="7">AEG42_29</strain>
    </source>
</reference>
<dbReference type="GO" id="GO:0005829">
    <property type="term" value="C:cytosol"/>
    <property type="evidence" value="ECO:0007669"/>
    <property type="project" value="TreeGrafter"/>
</dbReference>
<evidence type="ECO:0000256" key="2">
    <source>
        <dbReference type="ARBA" id="ARBA00023002"/>
    </source>
</evidence>
<comment type="similarity">
    <text evidence="1 4">Belongs to the D-isomer specific 2-hydroxyacid dehydrogenase family.</text>
</comment>
<dbReference type="InterPro" id="IPR006140">
    <property type="entry name" value="D-isomer_DH_NAD-bd"/>
</dbReference>
<proteinExistence type="inferred from homology"/>
<sequence length="312" mass="32304">MARVLVTRRLPFAALDRLAAEGHEVTVCDGELPPDRATLERAIAGADGLLCMLTERVDAALLDHAPQLRVVANYAVGVDNIDLAACAARGIPVGNTPDVLTAATADLAFALLLAAARRLAEGERAIREGDWHTWVPDRWLGADVHGATLVIVGAGRIGEAVARRAAGFDMRVLRVGRSDDLHAALGQADFVSVHTPLTPATRHLIDAAALAACRPGAILVNTARGGVVDQVAVAAALRSGHLAAAALDVMDPEPLPPDDPLLDAPNLLVVPHIGSATRGAREQMAELAVANVLAGIAGEPLPHPAPSPTLPD</sequence>
<dbReference type="GO" id="GO:0008465">
    <property type="term" value="F:hydroxypyruvate reductase (NADH) activity"/>
    <property type="evidence" value="ECO:0007669"/>
    <property type="project" value="UniProtKB-EC"/>
</dbReference>
<dbReference type="Gene3D" id="3.40.50.720">
    <property type="entry name" value="NAD(P)-binding Rossmann-like Domain"/>
    <property type="match status" value="2"/>
</dbReference>
<dbReference type="SUPFAM" id="SSF52283">
    <property type="entry name" value="Formate/glycerate dehydrogenase catalytic domain-like"/>
    <property type="match status" value="1"/>
</dbReference>
<dbReference type="GO" id="GO:0051287">
    <property type="term" value="F:NAD binding"/>
    <property type="evidence" value="ECO:0007669"/>
    <property type="project" value="InterPro"/>
</dbReference>
<evidence type="ECO:0000259" key="5">
    <source>
        <dbReference type="Pfam" id="PF00389"/>
    </source>
</evidence>
<feature type="domain" description="D-isomer specific 2-hydroxyacid dehydrogenase catalytic" evidence="5">
    <location>
        <begin position="4"/>
        <end position="304"/>
    </location>
</feature>
<dbReference type="InterPro" id="IPR050223">
    <property type="entry name" value="D-isomer_2-hydroxyacid_DH"/>
</dbReference>
<evidence type="ECO:0000256" key="4">
    <source>
        <dbReference type="RuleBase" id="RU003719"/>
    </source>
</evidence>
<dbReference type="GO" id="GO:0030267">
    <property type="term" value="F:glyoxylate reductase (NADPH) activity"/>
    <property type="evidence" value="ECO:0007669"/>
    <property type="project" value="TreeGrafter"/>
</dbReference>
<keyword evidence="2 4" id="KW-0560">Oxidoreductase</keyword>
<dbReference type="FunFam" id="3.40.50.720:FF:000203">
    <property type="entry name" value="D-3-phosphoglycerate dehydrogenase (SerA)"/>
    <property type="match status" value="1"/>
</dbReference>
<dbReference type="SUPFAM" id="SSF51735">
    <property type="entry name" value="NAD(P)-binding Rossmann-fold domains"/>
    <property type="match status" value="1"/>
</dbReference>
<dbReference type="EC" id="1.1.1.29" evidence="7"/>
<name>A0AAU7B0E3_9ACTN</name>
<dbReference type="Pfam" id="PF02826">
    <property type="entry name" value="2-Hacid_dh_C"/>
    <property type="match status" value="1"/>
</dbReference>